<feature type="compositionally biased region" description="Polar residues" evidence="1">
    <location>
        <begin position="18"/>
        <end position="35"/>
    </location>
</feature>
<dbReference type="Proteomes" id="UP000693981">
    <property type="component" value="Unassembled WGS sequence"/>
</dbReference>
<feature type="compositionally biased region" description="Basic and acidic residues" evidence="1">
    <location>
        <begin position="184"/>
        <end position="197"/>
    </location>
</feature>
<organism evidence="2 3">
    <name type="scientific">Phytophthora boehmeriae</name>
    <dbReference type="NCBI Taxonomy" id="109152"/>
    <lineage>
        <taxon>Eukaryota</taxon>
        <taxon>Sar</taxon>
        <taxon>Stramenopiles</taxon>
        <taxon>Oomycota</taxon>
        <taxon>Peronosporomycetes</taxon>
        <taxon>Peronosporales</taxon>
        <taxon>Peronosporaceae</taxon>
        <taxon>Phytophthora</taxon>
    </lineage>
</organism>
<dbReference type="AlphaFoldDB" id="A0A8T1WVM7"/>
<gene>
    <name evidence="2" type="ORF">PHYBOEH_003329</name>
</gene>
<proteinExistence type="predicted"/>
<keyword evidence="3" id="KW-1185">Reference proteome</keyword>
<reference evidence="2" key="1">
    <citation type="submission" date="2021-02" db="EMBL/GenBank/DDBJ databases">
        <authorList>
            <person name="Palmer J.M."/>
        </authorList>
    </citation>
    <scope>NUCLEOTIDE SEQUENCE</scope>
    <source>
        <strain evidence="2">SCRP23</strain>
    </source>
</reference>
<sequence length="377" mass="41868">MTTRGDVESRRQGREKNSLSMATTSQRLAASTNKNKNWRANYLRALNIFTPDLQTSTRGRHVSSGDSRRPNAASGRSRRATTATDQVPSRPVSSNSSNTRGRPSGSTSTSGRQSSRSGSSRSHSRTRGSSPADEKPSTYVFGLRQHLFRARRTPRSELTVVDRVSAPIEIPTGVSVTSPTEIPTRADKLSGRRDSSSRRQRGSSNCSDFQNSTDKQQPMQLLSWEEPSVMLGNGAWSIESDKRNERSAGVAIPVDRSRRSSRPYEGIAEECEDTEDDEPTHPENEEDDDIFKMEFDGEDSSASRNVFRGTRASSERRRGELHRRIPGGLDGFDDDDEENDVVQPLSASFVPPHQMVERGCFSLGLRDELKRKPGLHI</sequence>
<evidence type="ECO:0000256" key="1">
    <source>
        <dbReference type="SAM" id="MobiDB-lite"/>
    </source>
</evidence>
<feature type="compositionally biased region" description="Polar residues" evidence="1">
    <location>
        <begin position="205"/>
        <end position="218"/>
    </location>
</feature>
<dbReference type="EMBL" id="JAGDFL010000193">
    <property type="protein sequence ID" value="KAG7395690.1"/>
    <property type="molecule type" value="Genomic_DNA"/>
</dbReference>
<feature type="region of interest" description="Disordered" evidence="1">
    <location>
        <begin position="172"/>
        <end position="218"/>
    </location>
</feature>
<feature type="region of interest" description="Disordered" evidence="1">
    <location>
        <begin position="54"/>
        <end position="138"/>
    </location>
</feature>
<protein>
    <submittedName>
        <fullName evidence="2">Uncharacterized protein</fullName>
    </submittedName>
</protein>
<feature type="compositionally biased region" description="Low complexity" evidence="1">
    <location>
        <begin position="72"/>
        <end position="121"/>
    </location>
</feature>
<comment type="caution">
    <text evidence="2">The sequence shown here is derived from an EMBL/GenBank/DDBJ whole genome shotgun (WGS) entry which is preliminary data.</text>
</comment>
<feature type="compositionally biased region" description="Basic and acidic residues" evidence="1">
    <location>
        <begin position="1"/>
        <end position="17"/>
    </location>
</feature>
<accession>A0A8T1WVM7</accession>
<feature type="compositionally biased region" description="Acidic residues" evidence="1">
    <location>
        <begin position="267"/>
        <end position="289"/>
    </location>
</feature>
<dbReference type="OrthoDB" id="68612at2759"/>
<feature type="region of interest" description="Disordered" evidence="1">
    <location>
        <begin position="1"/>
        <end position="35"/>
    </location>
</feature>
<evidence type="ECO:0000313" key="3">
    <source>
        <dbReference type="Proteomes" id="UP000693981"/>
    </source>
</evidence>
<name>A0A8T1WVM7_9STRA</name>
<feature type="region of interest" description="Disordered" evidence="1">
    <location>
        <begin position="241"/>
        <end position="338"/>
    </location>
</feature>
<evidence type="ECO:0000313" key="2">
    <source>
        <dbReference type="EMBL" id="KAG7395690.1"/>
    </source>
</evidence>